<proteinExistence type="predicted"/>
<protein>
    <submittedName>
        <fullName evidence="1">Uncharacterized protein</fullName>
    </submittedName>
</protein>
<name>A0A3M7SGG2_BRAPC</name>
<gene>
    <name evidence="1" type="ORF">BpHYR1_033530</name>
</gene>
<dbReference type="Proteomes" id="UP000276133">
    <property type="component" value="Unassembled WGS sequence"/>
</dbReference>
<evidence type="ECO:0000313" key="2">
    <source>
        <dbReference type="Proteomes" id="UP000276133"/>
    </source>
</evidence>
<sequence length="144" mass="16938">MRTKISENFYSYNCFNSEYASFLGRYSFIQSFTSFTRCPDLNCLTNKNPLQNFSAFSLKKKEKQMFIDSRYFDNKLKILCDSRTFVDMNGVVEEKELCREILEISNPNFLSNSFPLMLIVNNHIEEANPKDIPIFFNIEDETIS</sequence>
<accession>A0A3M7SGG2</accession>
<dbReference type="EMBL" id="REGN01001439">
    <property type="protein sequence ID" value="RNA34678.1"/>
    <property type="molecule type" value="Genomic_DNA"/>
</dbReference>
<evidence type="ECO:0000313" key="1">
    <source>
        <dbReference type="EMBL" id="RNA34678.1"/>
    </source>
</evidence>
<reference evidence="1 2" key="1">
    <citation type="journal article" date="2018" name="Sci. Rep.">
        <title>Genomic signatures of local adaptation to the degree of environmental predictability in rotifers.</title>
        <authorList>
            <person name="Franch-Gras L."/>
            <person name="Hahn C."/>
            <person name="Garcia-Roger E.M."/>
            <person name="Carmona M.J."/>
            <person name="Serra M."/>
            <person name="Gomez A."/>
        </authorList>
    </citation>
    <scope>NUCLEOTIDE SEQUENCE [LARGE SCALE GENOMIC DNA]</scope>
    <source>
        <strain evidence="1">HYR1</strain>
    </source>
</reference>
<comment type="caution">
    <text evidence="1">The sequence shown here is derived from an EMBL/GenBank/DDBJ whole genome shotgun (WGS) entry which is preliminary data.</text>
</comment>
<keyword evidence="2" id="KW-1185">Reference proteome</keyword>
<organism evidence="1 2">
    <name type="scientific">Brachionus plicatilis</name>
    <name type="common">Marine rotifer</name>
    <name type="synonym">Brachionus muelleri</name>
    <dbReference type="NCBI Taxonomy" id="10195"/>
    <lineage>
        <taxon>Eukaryota</taxon>
        <taxon>Metazoa</taxon>
        <taxon>Spiralia</taxon>
        <taxon>Gnathifera</taxon>
        <taxon>Rotifera</taxon>
        <taxon>Eurotatoria</taxon>
        <taxon>Monogononta</taxon>
        <taxon>Pseudotrocha</taxon>
        <taxon>Ploima</taxon>
        <taxon>Brachionidae</taxon>
        <taxon>Brachionus</taxon>
    </lineage>
</organism>
<dbReference type="AlphaFoldDB" id="A0A3M7SGG2"/>